<dbReference type="UniPathway" id="UPA00115"/>
<dbReference type="GO" id="GO:0005829">
    <property type="term" value="C:cytosol"/>
    <property type="evidence" value="ECO:0007669"/>
    <property type="project" value="TreeGrafter"/>
</dbReference>
<keyword evidence="5" id="KW-0560">Oxidoreductase</keyword>
<evidence type="ECO:0000256" key="5">
    <source>
        <dbReference type="ARBA" id="ARBA00023002"/>
    </source>
</evidence>
<dbReference type="NCBIfam" id="TIGR00871">
    <property type="entry name" value="zwf"/>
    <property type="match status" value="1"/>
</dbReference>
<evidence type="ECO:0008006" key="10">
    <source>
        <dbReference type="Google" id="ProtNLM"/>
    </source>
</evidence>
<feature type="domain" description="Glucose-6-phosphate dehydrogenase C-terminal" evidence="8">
    <location>
        <begin position="159"/>
        <end position="347"/>
    </location>
</feature>
<dbReference type="Pfam" id="PF00479">
    <property type="entry name" value="G6PD_N"/>
    <property type="match status" value="1"/>
</dbReference>
<evidence type="ECO:0000256" key="1">
    <source>
        <dbReference type="ARBA" id="ARBA00004937"/>
    </source>
</evidence>
<dbReference type="Pfam" id="PF02781">
    <property type="entry name" value="G6PD_C"/>
    <property type="match status" value="1"/>
</dbReference>
<dbReference type="GO" id="GO:0004345">
    <property type="term" value="F:glucose-6-phosphate dehydrogenase activity"/>
    <property type="evidence" value="ECO:0007669"/>
    <property type="project" value="InterPro"/>
</dbReference>
<reference evidence="9" key="1">
    <citation type="submission" date="2018-05" db="EMBL/GenBank/DDBJ databases">
        <authorList>
            <person name="Lanie J.A."/>
            <person name="Ng W.-L."/>
            <person name="Kazmierczak K.M."/>
            <person name="Andrzejewski T.M."/>
            <person name="Davidsen T.M."/>
            <person name="Wayne K.J."/>
            <person name="Tettelin H."/>
            <person name="Glass J.I."/>
            <person name="Rusch D."/>
            <person name="Podicherti R."/>
            <person name="Tsui H.-C.T."/>
            <person name="Winkler M.E."/>
        </authorList>
    </citation>
    <scope>NUCLEOTIDE SEQUENCE</scope>
</reference>
<feature type="non-terminal residue" evidence="9">
    <location>
        <position position="347"/>
    </location>
</feature>
<dbReference type="AlphaFoldDB" id="A0A382JEW0"/>
<feature type="non-terminal residue" evidence="9">
    <location>
        <position position="1"/>
    </location>
</feature>
<evidence type="ECO:0000256" key="6">
    <source>
        <dbReference type="ARBA" id="ARBA00023277"/>
    </source>
</evidence>
<dbReference type="Gene3D" id="3.40.50.720">
    <property type="entry name" value="NAD(P)-binding Rossmann-like Domain"/>
    <property type="match status" value="1"/>
</dbReference>
<dbReference type="SUPFAM" id="SSF55347">
    <property type="entry name" value="Glyceraldehyde-3-phosphate dehydrogenase-like, C-terminal domain"/>
    <property type="match status" value="1"/>
</dbReference>
<evidence type="ECO:0000313" key="9">
    <source>
        <dbReference type="EMBL" id="SVC09767.1"/>
    </source>
</evidence>
<keyword evidence="6" id="KW-0119">Carbohydrate metabolism</keyword>
<comment type="similarity">
    <text evidence="2">Belongs to the glucose-6-phosphate dehydrogenase family.</text>
</comment>
<proteinExistence type="inferred from homology"/>
<evidence type="ECO:0000259" key="7">
    <source>
        <dbReference type="Pfam" id="PF00479"/>
    </source>
</evidence>
<gene>
    <name evidence="9" type="ORF">METZ01_LOCUS262621</name>
</gene>
<accession>A0A382JEW0</accession>
<dbReference type="PROSITE" id="PS00069">
    <property type="entry name" value="G6P_DEHYDROGENASE"/>
    <property type="match status" value="1"/>
</dbReference>
<evidence type="ECO:0000256" key="2">
    <source>
        <dbReference type="ARBA" id="ARBA00009975"/>
    </source>
</evidence>
<dbReference type="SUPFAM" id="SSF51735">
    <property type="entry name" value="NAD(P)-binding Rossmann-fold domains"/>
    <property type="match status" value="1"/>
</dbReference>
<dbReference type="PRINTS" id="PR00079">
    <property type="entry name" value="G6PDHDRGNASE"/>
</dbReference>
<dbReference type="InterPro" id="IPR022674">
    <property type="entry name" value="G6P_DH_NAD-bd"/>
</dbReference>
<sequence>FHLIGYGRSPMSDDAFRDSMGKAVAEHSRRTLEDGLWSRMAPNLRYHAGPYDDLASFESLAKIIDEIEHAAGCETQCLFYVSTPPSVFKPILENLGNSGLARRHRRTPFASKVVVEKPFGRDLTSARELNAVINRRFDESQVFRIDHYLGKETVQSLLVQRFANSIFEPVWNRNYVSCVQVTVAEDLGVGSRGGYYNRSGALRDMIQNHVMQLLALTAMEPPSSLDPEAIRDEKVKALKAIRPLDLDGDDSDVVRACYREGLVGGEKAQGYLEEEGIPEDSGTETYAALRLSLDNWRWKGVPFYIRSGKRMARKVSEIAVLFRRPPAILFSEGDRYDVSPNCLVLRI</sequence>
<keyword evidence="3" id="KW-0313">Glucose metabolism</keyword>
<protein>
    <recommendedName>
        <fullName evidence="10">Glucose-6-phosphate dehydrogenase</fullName>
    </recommendedName>
</protein>
<keyword evidence="4" id="KW-0521">NADP</keyword>
<dbReference type="PANTHER" id="PTHR23429:SF0">
    <property type="entry name" value="GLUCOSE-6-PHOSPHATE 1-DEHYDROGENASE"/>
    <property type="match status" value="1"/>
</dbReference>
<dbReference type="InterPro" id="IPR019796">
    <property type="entry name" value="G6P_DH_AS"/>
</dbReference>
<dbReference type="InterPro" id="IPR022675">
    <property type="entry name" value="G6P_DH_C"/>
</dbReference>
<evidence type="ECO:0000259" key="8">
    <source>
        <dbReference type="Pfam" id="PF02781"/>
    </source>
</evidence>
<dbReference type="GO" id="GO:0050661">
    <property type="term" value="F:NADP binding"/>
    <property type="evidence" value="ECO:0007669"/>
    <property type="project" value="InterPro"/>
</dbReference>
<dbReference type="GO" id="GO:0006006">
    <property type="term" value="P:glucose metabolic process"/>
    <property type="evidence" value="ECO:0007669"/>
    <property type="project" value="UniProtKB-KW"/>
</dbReference>
<dbReference type="InterPro" id="IPR036291">
    <property type="entry name" value="NAD(P)-bd_dom_sf"/>
</dbReference>
<dbReference type="GO" id="GO:0009051">
    <property type="term" value="P:pentose-phosphate shunt, oxidative branch"/>
    <property type="evidence" value="ECO:0007669"/>
    <property type="project" value="TreeGrafter"/>
</dbReference>
<evidence type="ECO:0000256" key="3">
    <source>
        <dbReference type="ARBA" id="ARBA00022526"/>
    </source>
</evidence>
<evidence type="ECO:0000256" key="4">
    <source>
        <dbReference type="ARBA" id="ARBA00022857"/>
    </source>
</evidence>
<organism evidence="9">
    <name type="scientific">marine metagenome</name>
    <dbReference type="NCBI Taxonomy" id="408172"/>
    <lineage>
        <taxon>unclassified sequences</taxon>
        <taxon>metagenomes</taxon>
        <taxon>ecological metagenomes</taxon>
    </lineage>
</organism>
<name>A0A382JEW0_9ZZZZ</name>
<dbReference type="InterPro" id="IPR001282">
    <property type="entry name" value="G6P_DH"/>
</dbReference>
<dbReference type="EMBL" id="UINC01073410">
    <property type="protein sequence ID" value="SVC09767.1"/>
    <property type="molecule type" value="Genomic_DNA"/>
</dbReference>
<comment type="pathway">
    <text evidence="1">Carbohydrate degradation; pentose phosphate pathway; D-ribulose 5-phosphate from D-glucose 6-phosphate (oxidative stage): step 1/3.</text>
</comment>
<dbReference type="Gene3D" id="3.30.360.10">
    <property type="entry name" value="Dihydrodipicolinate Reductase, domain 2"/>
    <property type="match status" value="1"/>
</dbReference>
<dbReference type="PANTHER" id="PTHR23429">
    <property type="entry name" value="GLUCOSE-6-PHOSPHATE 1-DEHYDROGENASE G6PD"/>
    <property type="match status" value="1"/>
</dbReference>
<feature type="domain" description="Glucose-6-phosphate dehydrogenase NAD-binding" evidence="7">
    <location>
        <begin position="1"/>
        <end position="155"/>
    </location>
</feature>